<protein>
    <submittedName>
        <fullName evidence="2">Uncharacterized protein</fullName>
    </submittedName>
</protein>
<reference evidence="2 3" key="1">
    <citation type="submission" date="2019-05" db="EMBL/GenBank/DDBJ databases">
        <title>Another draft genome of Portunus trituberculatus and its Hox gene families provides insights of decapod evolution.</title>
        <authorList>
            <person name="Jeong J.-H."/>
            <person name="Song I."/>
            <person name="Kim S."/>
            <person name="Choi T."/>
            <person name="Kim D."/>
            <person name="Ryu S."/>
            <person name="Kim W."/>
        </authorList>
    </citation>
    <scope>NUCLEOTIDE SEQUENCE [LARGE SCALE GENOMIC DNA]</scope>
    <source>
        <tissue evidence="2">Muscle</tissue>
    </source>
</reference>
<dbReference type="Proteomes" id="UP000324222">
    <property type="component" value="Unassembled WGS sequence"/>
</dbReference>
<accession>A0A5B7J2M0</accession>
<evidence type="ECO:0000256" key="1">
    <source>
        <dbReference type="SAM" id="MobiDB-lite"/>
    </source>
</evidence>
<evidence type="ECO:0000313" key="2">
    <source>
        <dbReference type="EMBL" id="MPC92091.1"/>
    </source>
</evidence>
<organism evidence="2 3">
    <name type="scientific">Portunus trituberculatus</name>
    <name type="common">Swimming crab</name>
    <name type="synonym">Neptunus trituberculatus</name>
    <dbReference type="NCBI Taxonomy" id="210409"/>
    <lineage>
        <taxon>Eukaryota</taxon>
        <taxon>Metazoa</taxon>
        <taxon>Ecdysozoa</taxon>
        <taxon>Arthropoda</taxon>
        <taxon>Crustacea</taxon>
        <taxon>Multicrustacea</taxon>
        <taxon>Malacostraca</taxon>
        <taxon>Eumalacostraca</taxon>
        <taxon>Eucarida</taxon>
        <taxon>Decapoda</taxon>
        <taxon>Pleocyemata</taxon>
        <taxon>Brachyura</taxon>
        <taxon>Eubrachyura</taxon>
        <taxon>Portunoidea</taxon>
        <taxon>Portunidae</taxon>
        <taxon>Portuninae</taxon>
        <taxon>Portunus</taxon>
    </lineage>
</organism>
<keyword evidence="3" id="KW-1185">Reference proteome</keyword>
<feature type="region of interest" description="Disordered" evidence="1">
    <location>
        <begin position="50"/>
        <end position="99"/>
    </location>
</feature>
<dbReference type="AlphaFoldDB" id="A0A5B7J2M0"/>
<gene>
    <name evidence="2" type="ORF">E2C01_087163</name>
</gene>
<dbReference type="EMBL" id="VSRR010090077">
    <property type="protein sequence ID" value="MPC92091.1"/>
    <property type="molecule type" value="Genomic_DNA"/>
</dbReference>
<evidence type="ECO:0000313" key="3">
    <source>
        <dbReference type="Proteomes" id="UP000324222"/>
    </source>
</evidence>
<name>A0A5B7J2M0_PORTR</name>
<comment type="caution">
    <text evidence="2">The sequence shown here is derived from an EMBL/GenBank/DDBJ whole genome shotgun (WGS) entry which is preliminary data.</text>
</comment>
<feature type="compositionally biased region" description="Basic and acidic residues" evidence="1">
    <location>
        <begin position="66"/>
        <end position="75"/>
    </location>
</feature>
<proteinExistence type="predicted"/>
<sequence>MIQLIINRKVEASTNAHFIFTTTNLLIITRHYSNLHQSIPFIHLHSTAISKHPGHHKAQSAAASKLRGDETRQHETSTAQHNTKAAEVGRGQRHSGRLGSAKIYIRSSAKMTLPAAAAAGGRGKNWRQAGASNRCVQLNTSSTLRQPL</sequence>